<name>A0A9P1N823_9PELO</name>
<sequence>MVPSNEAEKLTWPKSGFDSDCNEINTLDIDSFLYNDDDIEEMVEAKQISRLYCAKCGSREVVPLNFISHSLSKEQIEFMFTKLQPDNVNRIVDLGSRIGAVVYGSSIFSNGQNKTIGIEMNKELNEITRKTVEKFGLKNVEIIENDLRNEANVLKNAELVVMNNVFSFFLSKADQENCWEFIKENLQEGTILLHHPEIEKATDYLDLSFKIEDWLEEIDTSVDCIEFAGQDVEKYEDISTIKKYIVKKIALDC</sequence>
<comment type="caution">
    <text evidence="1">The sequence shown here is derived from an EMBL/GenBank/DDBJ whole genome shotgun (WGS) entry which is preliminary data.</text>
</comment>
<dbReference type="GO" id="GO:0008168">
    <property type="term" value="F:methyltransferase activity"/>
    <property type="evidence" value="ECO:0007669"/>
    <property type="project" value="TreeGrafter"/>
</dbReference>
<dbReference type="PANTHER" id="PTHR43675">
    <property type="entry name" value="ARSENITE METHYLTRANSFERASE"/>
    <property type="match status" value="1"/>
</dbReference>
<dbReference type="InterPro" id="IPR026669">
    <property type="entry name" value="Arsenite_MeTrfase-like"/>
</dbReference>
<dbReference type="InterPro" id="IPR029063">
    <property type="entry name" value="SAM-dependent_MTases_sf"/>
</dbReference>
<dbReference type="Gene3D" id="3.40.50.150">
    <property type="entry name" value="Vaccinia Virus protein VP39"/>
    <property type="match status" value="1"/>
</dbReference>
<evidence type="ECO:0000313" key="1">
    <source>
        <dbReference type="EMBL" id="CAI5451541.1"/>
    </source>
</evidence>
<reference evidence="1" key="1">
    <citation type="submission" date="2022-11" db="EMBL/GenBank/DDBJ databases">
        <authorList>
            <person name="Kikuchi T."/>
        </authorList>
    </citation>
    <scope>NUCLEOTIDE SEQUENCE</scope>
    <source>
        <strain evidence="1">PS1010</strain>
    </source>
</reference>
<keyword evidence="2" id="KW-1185">Reference proteome</keyword>
<accession>A0A9P1N823</accession>
<evidence type="ECO:0000313" key="2">
    <source>
        <dbReference type="Proteomes" id="UP001152747"/>
    </source>
</evidence>
<proteinExistence type="predicted"/>
<protein>
    <recommendedName>
        <fullName evidence="3">Methyltransferase type 11 domain-containing protein</fullName>
    </recommendedName>
</protein>
<dbReference type="Proteomes" id="UP001152747">
    <property type="component" value="Unassembled WGS sequence"/>
</dbReference>
<dbReference type="EMBL" id="CANHGI010000005">
    <property type="protein sequence ID" value="CAI5451541.1"/>
    <property type="molecule type" value="Genomic_DNA"/>
</dbReference>
<dbReference type="PANTHER" id="PTHR43675:SF1">
    <property type="entry name" value="RIKEN CDNA 2700097O09 GENE"/>
    <property type="match status" value="1"/>
</dbReference>
<dbReference type="SUPFAM" id="SSF53335">
    <property type="entry name" value="S-adenosyl-L-methionine-dependent methyltransferases"/>
    <property type="match status" value="1"/>
</dbReference>
<dbReference type="OrthoDB" id="15794at2759"/>
<dbReference type="AlphaFoldDB" id="A0A9P1N823"/>
<evidence type="ECO:0008006" key="3">
    <source>
        <dbReference type="Google" id="ProtNLM"/>
    </source>
</evidence>
<dbReference type="CDD" id="cd02440">
    <property type="entry name" value="AdoMet_MTases"/>
    <property type="match status" value="1"/>
</dbReference>
<gene>
    <name evidence="1" type="ORF">CAMP_LOCUS14178</name>
</gene>
<organism evidence="1 2">
    <name type="scientific">Caenorhabditis angaria</name>
    <dbReference type="NCBI Taxonomy" id="860376"/>
    <lineage>
        <taxon>Eukaryota</taxon>
        <taxon>Metazoa</taxon>
        <taxon>Ecdysozoa</taxon>
        <taxon>Nematoda</taxon>
        <taxon>Chromadorea</taxon>
        <taxon>Rhabditida</taxon>
        <taxon>Rhabditina</taxon>
        <taxon>Rhabditomorpha</taxon>
        <taxon>Rhabditoidea</taxon>
        <taxon>Rhabditidae</taxon>
        <taxon>Peloderinae</taxon>
        <taxon>Caenorhabditis</taxon>
    </lineage>
</organism>